<dbReference type="InterPro" id="IPR006580">
    <property type="entry name" value="Znf_TTF"/>
</dbReference>
<dbReference type="Proteomes" id="UP001652625">
    <property type="component" value="Chromosome 02"/>
</dbReference>
<evidence type="ECO:0000313" key="3">
    <source>
        <dbReference type="Proteomes" id="UP001652625"/>
    </source>
</evidence>
<protein>
    <submittedName>
        <fullName evidence="4">Uncharacterized protein LOC136076030</fullName>
    </submittedName>
</protein>
<accession>A0ABM4B9J0</accession>
<name>A0ABM4B9J0_HYDVU</name>
<dbReference type="GeneID" id="136076030"/>
<gene>
    <name evidence="4" type="primary">LOC136076030</name>
</gene>
<dbReference type="SMART" id="SM00597">
    <property type="entry name" value="ZnF_TTF"/>
    <property type="match status" value="1"/>
</dbReference>
<evidence type="ECO:0000259" key="2">
    <source>
        <dbReference type="SMART" id="SM00597"/>
    </source>
</evidence>
<reference evidence="3" key="1">
    <citation type="submission" date="2025-05" db="UniProtKB">
        <authorList>
            <consortium name="RefSeq"/>
        </authorList>
    </citation>
    <scope>NUCLEOTIDE SEQUENCE [LARGE SCALE GENOMIC DNA]</scope>
</reference>
<keyword evidence="3" id="KW-1185">Reference proteome</keyword>
<dbReference type="PANTHER" id="PTHR45749">
    <property type="match status" value="1"/>
</dbReference>
<feature type="domain" description="TTF-type" evidence="2">
    <location>
        <begin position="181"/>
        <end position="265"/>
    </location>
</feature>
<organism evidence="3 4">
    <name type="scientific">Hydra vulgaris</name>
    <name type="common">Hydra</name>
    <name type="synonym">Hydra attenuata</name>
    <dbReference type="NCBI Taxonomy" id="6087"/>
    <lineage>
        <taxon>Eukaryota</taxon>
        <taxon>Metazoa</taxon>
        <taxon>Cnidaria</taxon>
        <taxon>Hydrozoa</taxon>
        <taxon>Hydroidolina</taxon>
        <taxon>Anthoathecata</taxon>
        <taxon>Aplanulata</taxon>
        <taxon>Hydridae</taxon>
        <taxon>Hydra</taxon>
    </lineage>
</organism>
<evidence type="ECO:0000313" key="4">
    <source>
        <dbReference type="RefSeq" id="XP_065645563.1"/>
    </source>
</evidence>
<proteinExistence type="predicted"/>
<dbReference type="RefSeq" id="XP_065645563.1">
    <property type="nucleotide sequence ID" value="XM_065789491.1"/>
</dbReference>
<feature type="region of interest" description="Disordered" evidence="1">
    <location>
        <begin position="31"/>
        <end position="86"/>
    </location>
</feature>
<evidence type="ECO:0000256" key="1">
    <source>
        <dbReference type="SAM" id="MobiDB-lite"/>
    </source>
</evidence>
<sequence>MLSKNIENTTLQVYQKADVIQKNDKHFYQNSSDRHLEDPQPQDGLDNLPALENDPDTLPHNHGEDYLGPIQLEEDPDTLPHYHREDDQGLLYDNEVVYLIIIRIYGPQTEDDQQPLYVPENNLVEENITFPSTSQIEDPALLPKILMNSFREILVQQGLIKLKEEDFPKDDHGQKFSVMYYKGHFPNGETYQRKWLFYSKHSNSIFCFPCKTFSIGKKSTKLTENGYSDWKHITSDLKDHEKSVNHKECFIKWMDLAARMKKNETVNECNLKKKIKLEVEYWQNILKRIISVIKFLASHNLVFQGHTDKLFSKGNGNFLGLIEMISELDPILQEHLRKIKSHEVSDHYLGKNIQNQII</sequence>
<dbReference type="PANTHER" id="PTHR45749:SF35">
    <property type="entry name" value="AC-LIKE TRANSPOSASE-RELATED"/>
    <property type="match status" value="1"/>
</dbReference>
<reference evidence="4" key="2">
    <citation type="submission" date="2025-08" db="UniProtKB">
        <authorList>
            <consortium name="RefSeq"/>
        </authorList>
    </citation>
    <scope>IDENTIFICATION</scope>
</reference>